<feature type="compositionally biased region" description="Low complexity" evidence="1">
    <location>
        <begin position="880"/>
        <end position="920"/>
    </location>
</feature>
<evidence type="ECO:0008006" key="5">
    <source>
        <dbReference type="Google" id="ProtNLM"/>
    </source>
</evidence>
<reference evidence="3 4" key="1">
    <citation type="submission" date="2016-07" db="EMBL/GenBank/DDBJ databases">
        <title>Pervasive Adenine N6-methylation of Active Genes in Fungi.</title>
        <authorList>
            <consortium name="DOE Joint Genome Institute"/>
            <person name="Mondo S.J."/>
            <person name="Dannebaum R.O."/>
            <person name="Kuo R.C."/>
            <person name="Labutti K."/>
            <person name="Haridas S."/>
            <person name="Kuo A."/>
            <person name="Salamov A."/>
            <person name="Ahrendt S.R."/>
            <person name="Lipzen A."/>
            <person name="Sullivan W."/>
            <person name="Andreopoulos W.B."/>
            <person name="Clum A."/>
            <person name="Lindquist E."/>
            <person name="Daum C."/>
            <person name="Ramamoorthy G.K."/>
            <person name="Gryganskyi A."/>
            <person name="Culley D."/>
            <person name="Magnuson J.K."/>
            <person name="James T.Y."/>
            <person name="O'Malley M.A."/>
            <person name="Stajich J.E."/>
            <person name="Spatafora J.W."/>
            <person name="Visel A."/>
            <person name="Grigoriev I.V."/>
        </authorList>
    </citation>
    <scope>NUCLEOTIDE SEQUENCE [LARGE SCALE GENOMIC DNA]</scope>
    <source>
        <strain evidence="3 4">NRRL 1336</strain>
    </source>
</reference>
<proteinExistence type="predicted"/>
<dbReference type="AlphaFoldDB" id="A0A1X2IEX4"/>
<sequence>MIMEITLLPMETRVVIYSYSLFCPIVYNLLQNSLLSSIVILWLHRLFKCDSGIIFSHLSFLSPPFPTLFYYYYFLLLLLHSTPLPLFHHFFLYLLMPFDTLGRFEKRLRSETAGVTDDLDHLSFSPLVDPFLPWSSSISEQSSPTPRSCTLLSENLDIQTTPSIYKDPRAKNNSMTFDSQHHHFIKDDPEKNGGSSDELNFPQQTSAVLSPSLSSCSSTTMALPVTPLTITDQQTAFSLDPPWPPILPTLDVETLHAALSRFRLSYTDTGINMEANISTASEFRSLLDAFGKLSCTNLSTSAIHDPFPSASNNSDNDDTNKGMPLSSRRRNSVVLYRNKSCKSVPVNYVQMVGLLGQILHPHSSHHGIMTLRQIADTCVDAYFTCWIRYTPVLQRQEFMKWYLQHDAPQDTLIVNALCSLIFRHAVTHHCSPGLNHFLHDPDRMLEQEEFYFRRARDALAHSFDTPDRFMVIALTFLCVRAEPSRRHHYGGLAISLLQQLNIYPRMVGGPTTTHSDDDFGRIGMTDHSDDDMDDDDEETAYAKEMDTRLWWFVWQIDFSHWSAGLPKITPLLRLPNQRYEDVDFPMVFEQDIDQAEMAILTESYTLTFWRTQADIISTMYEQESELTSEQLADFDERLMDIYSRVPACMKMIDAPTSKADDVGCKPFTHDSSNDMELAKTRVKLEYNASRIILHRLFIPDVGDLRPSKTALESLNICLKVALEQLDILGNCIRSSTRCAFDLFELWRVGQILSMAMDIHRTIKNHKSMMQGISIGDGNNSLLFLEQQLQRTTSVLASTPEGIIGTKSWTEVAHFLHGEIRRHGSLSAVGTKKKTSSSTQLDSVMTQQQQMGQKPLTGLSSPSLSIISFASPATPSTLSALPFASSSSSSNKKKSSIQQRKSSSSSSVSSSSTATRLPSSKQTFVQATSATFDGKDQPRFRYFNPRKMNKFLFIDESR</sequence>
<feature type="region of interest" description="Disordered" evidence="1">
    <location>
        <begin position="825"/>
        <end position="857"/>
    </location>
</feature>
<protein>
    <recommendedName>
        <fullName evidence="5">Transcription factor domain-containing protein</fullName>
    </recommendedName>
</protein>
<keyword evidence="2" id="KW-1133">Transmembrane helix</keyword>
<dbReference type="CDD" id="cd12148">
    <property type="entry name" value="fungal_TF_MHR"/>
    <property type="match status" value="1"/>
</dbReference>
<evidence type="ECO:0000313" key="3">
    <source>
        <dbReference type="EMBL" id="ORZ15263.1"/>
    </source>
</evidence>
<keyword evidence="2" id="KW-0812">Transmembrane</keyword>
<evidence type="ECO:0000256" key="2">
    <source>
        <dbReference type="SAM" id="Phobius"/>
    </source>
</evidence>
<gene>
    <name evidence="3" type="ORF">BCR42DRAFT_50718</name>
</gene>
<feature type="transmembrane region" description="Helical" evidence="2">
    <location>
        <begin position="70"/>
        <end position="96"/>
    </location>
</feature>
<keyword evidence="2" id="KW-0472">Membrane</keyword>
<feature type="region of interest" description="Disordered" evidence="1">
    <location>
        <begin position="306"/>
        <end position="326"/>
    </location>
</feature>
<organism evidence="3 4">
    <name type="scientific">Absidia repens</name>
    <dbReference type="NCBI Taxonomy" id="90262"/>
    <lineage>
        <taxon>Eukaryota</taxon>
        <taxon>Fungi</taxon>
        <taxon>Fungi incertae sedis</taxon>
        <taxon>Mucoromycota</taxon>
        <taxon>Mucoromycotina</taxon>
        <taxon>Mucoromycetes</taxon>
        <taxon>Mucorales</taxon>
        <taxon>Cunninghamellaceae</taxon>
        <taxon>Absidia</taxon>
    </lineage>
</organism>
<accession>A0A1X2IEX4</accession>
<evidence type="ECO:0000313" key="4">
    <source>
        <dbReference type="Proteomes" id="UP000193560"/>
    </source>
</evidence>
<dbReference type="OrthoDB" id="2285422at2759"/>
<feature type="compositionally biased region" description="Polar residues" evidence="1">
    <location>
        <begin position="835"/>
        <end position="851"/>
    </location>
</feature>
<dbReference type="EMBL" id="MCGE01000013">
    <property type="protein sequence ID" value="ORZ15263.1"/>
    <property type="molecule type" value="Genomic_DNA"/>
</dbReference>
<keyword evidence="4" id="KW-1185">Reference proteome</keyword>
<feature type="transmembrane region" description="Helical" evidence="2">
    <location>
        <begin position="21"/>
        <end position="43"/>
    </location>
</feature>
<name>A0A1X2IEX4_9FUNG</name>
<evidence type="ECO:0000256" key="1">
    <source>
        <dbReference type="SAM" id="MobiDB-lite"/>
    </source>
</evidence>
<dbReference type="Proteomes" id="UP000193560">
    <property type="component" value="Unassembled WGS sequence"/>
</dbReference>
<feature type="region of interest" description="Disordered" evidence="1">
    <location>
        <begin position="880"/>
        <end position="929"/>
    </location>
</feature>
<comment type="caution">
    <text evidence="3">The sequence shown here is derived from an EMBL/GenBank/DDBJ whole genome shotgun (WGS) entry which is preliminary data.</text>
</comment>